<accession>C4L2L7</accession>
<evidence type="ECO:0000313" key="3">
    <source>
        <dbReference type="Proteomes" id="UP000000716"/>
    </source>
</evidence>
<feature type="transmembrane region" description="Helical" evidence="1">
    <location>
        <begin position="38"/>
        <end position="67"/>
    </location>
</feature>
<keyword evidence="1" id="KW-1133">Transmembrane helix</keyword>
<dbReference type="EMBL" id="CP001615">
    <property type="protein sequence ID" value="ACQ69275.1"/>
    <property type="molecule type" value="Genomic_DNA"/>
</dbReference>
<dbReference type="OrthoDB" id="2736315at2"/>
<dbReference type="eggNOG" id="ENOG5033M0H">
    <property type="taxonomic scope" value="Bacteria"/>
</dbReference>
<dbReference type="AlphaFoldDB" id="C4L2L7"/>
<feature type="transmembrane region" description="Helical" evidence="1">
    <location>
        <begin position="79"/>
        <end position="103"/>
    </location>
</feature>
<reference evidence="2 3" key="1">
    <citation type="journal article" date="2011" name="J. Bacteriol.">
        <title>Complete genome sequence of the Thermophilic Bacterium Exiguobacterium sp. AT1b.</title>
        <authorList>
            <person name="Vishnivetskaya T.A."/>
            <person name="Lucas S."/>
            <person name="Copeland A."/>
            <person name="Lapidus A."/>
            <person name="Glavina Del Rio T."/>
            <person name="Dalin E."/>
            <person name="Tice H."/>
            <person name="Bruce D.C."/>
            <person name="Goodwin L.A."/>
            <person name="Pitluck S."/>
            <person name="Saunders E."/>
            <person name="Brettin T."/>
            <person name="Detter C."/>
            <person name="Han C."/>
            <person name="Larimer F."/>
            <person name="Land M.L."/>
            <person name="Hauser L.J."/>
            <person name="Kyrpides N.C."/>
            <person name="Ovchinnikova G."/>
            <person name="Kathariou S."/>
            <person name="Ramaley R.F."/>
            <person name="Rodrigues D.F."/>
            <person name="Hendrix C."/>
            <person name="Richardson P."/>
            <person name="Tiedje J.M."/>
        </authorList>
    </citation>
    <scope>NUCLEOTIDE SEQUENCE [LARGE SCALE GENOMIC DNA]</scope>
    <source>
        <strain evidence="3">ATCC BAA-1283 / AT1b</strain>
    </source>
</reference>
<protein>
    <submittedName>
        <fullName evidence="2">Uncharacterized protein</fullName>
    </submittedName>
</protein>
<evidence type="ECO:0000313" key="2">
    <source>
        <dbReference type="EMBL" id="ACQ69275.1"/>
    </source>
</evidence>
<dbReference type="RefSeq" id="WP_012726394.1">
    <property type="nucleotide sequence ID" value="NC_012673.1"/>
</dbReference>
<keyword evidence="1" id="KW-0812">Transmembrane</keyword>
<sequence length="104" mass="12106">MKKPYLLLVISLLTATILCVFGQGIAYFLSDHVVDTYPIYYLTGLTILGWILYLLSFIMFLMFRIVFKIKDSNYIQYQGFIMIGFISAPFAVSWSFFVVAMWWG</sequence>
<gene>
    <name evidence="2" type="ordered locus">EAT1b_0342</name>
</gene>
<keyword evidence="3" id="KW-1185">Reference proteome</keyword>
<dbReference type="HOGENOM" id="CLU_2332661_0_0_9"/>
<keyword evidence="1" id="KW-0472">Membrane</keyword>
<dbReference type="KEGG" id="eat:EAT1b_0342"/>
<dbReference type="Proteomes" id="UP000000716">
    <property type="component" value="Chromosome"/>
</dbReference>
<proteinExistence type="predicted"/>
<organism evidence="2 3">
    <name type="scientific">Exiguobacterium sp. (strain ATCC BAA-1283 / AT1b)</name>
    <dbReference type="NCBI Taxonomy" id="360911"/>
    <lineage>
        <taxon>Bacteria</taxon>
        <taxon>Bacillati</taxon>
        <taxon>Bacillota</taxon>
        <taxon>Bacilli</taxon>
        <taxon>Bacillales</taxon>
        <taxon>Bacillales Family XII. Incertae Sedis</taxon>
        <taxon>Exiguobacterium</taxon>
    </lineage>
</organism>
<evidence type="ECO:0000256" key="1">
    <source>
        <dbReference type="SAM" id="Phobius"/>
    </source>
</evidence>
<name>C4L2L7_EXISA</name>